<organism evidence="15 16">
    <name type="scientific">Eumeta variegata</name>
    <name type="common">Bagworm moth</name>
    <name type="synonym">Eumeta japonica</name>
    <dbReference type="NCBI Taxonomy" id="151549"/>
    <lineage>
        <taxon>Eukaryota</taxon>
        <taxon>Metazoa</taxon>
        <taxon>Ecdysozoa</taxon>
        <taxon>Arthropoda</taxon>
        <taxon>Hexapoda</taxon>
        <taxon>Insecta</taxon>
        <taxon>Pterygota</taxon>
        <taxon>Neoptera</taxon>
        <taxon>Endopterygota</taxon>
        <taxon>Lepidoptera</taxon>
        <taxon>Glossata</taxon>
        <taxon>Ditrysia</taxon>
        <taxon>Tineoidea</taxon>
        <taxon>Psychidae</taxon>
        <taxon>Oiketicinae</taxon>
        <taxon>Eumeta</taxon>
    </lineage>
</organism>
<feature type="disulfide bond" evidence="8">
    <location>
        <begin position="716"/>
        <end position="726"/>
    </location>
</feature>
<feature type="compositionally biased region" description="Low complexity" evidence="10">
    <location>
        <begin position="1049"/>
        <end position="1059"/>
    </location>
</feature>
<sequence length="1811" mass="199294">MCGGKGREERQVRRCGAPSLDFDRYEIVKPIIQHARTKREISSTKNESRAVANLATAQNGPVPSVKYRTHTEYRREVAAFPVAFSPLSESSSGPFPPHSDLVVIVNIEGKEHILDLRLNEELIPDNHVLKYQKNGKGVLHKPKKEDFEVCQYSGKLKGVKNSWAAVSTCHGIRGTIYDGSTLRYIEPKDGQDHYVYAHKDLKTNFHCGYTGGVTKNATYDKQLYKDLKRDSSRRQSRISRYKRETAEDTQVRGPYNSNKLSRYVELVLVADHREFIANGESLQTVYHQLKDVANIINSVYAPLNIFIALVGVVVWNDRDEIQLEENGDTTLTNFLHYRKLRLLKDIPNDNAQLLTRQTFKDGVVGKALKGPICTYEFSGGVSTNHSEVLGLVATTIAHEMGHNFGMEHDNEEDCDCPDEKCIMSPSSTSVTPIHWSSCSLKSLALAFERGMDYCLRNKPRSLFDSPTCGNGFVEPGEECDCGKQADDSRTTCEACCHPDTCRLRSNATCATGLCCDLNTCKPKSAGTLCRSADQECDLPEYCTGYSEYCPSDVFKMDSTPCDQDKAFCVSGSCRSHADQCRLLWGTTGQRSHDNCYDQMNIRGNKNGNCGYDRVNQKFVACSAEHAMCGLLHCQHLNEQLEFGMESVSTLSHTFINNNGVILPCRTAIIDLGLSQVDPGMVPDGAKCGEEKMCLNQRCVPIAEVRSAVKRKSSSVCPSDCSGHGVCNSEGQCHCESGFGPPLCAVPGPGGSISSGPATDPTVQRNFMVAMYIIFLGIIPAILLGLLLMYYSKHNMVFWWKKPRKSYVNFFSCVRLRSSKTQRNEPHESRKFECFKIKRPKFKKQTSSLRRLLSSFRRSDRVARNDSTDRQRNYCNDTSVVIKISRDDSVPKSDNASVAIKTNRQEDTHIYDNISTTISTAQLQALKIPKPPQKPKPKIDRRTWIGSQKSTKQHETKRKIKKEDINTVHGECSTNTSHLENVKTTKTPSVFNKKPEIIKTGLASTTNSILQSPKDSLQRRLSRGASKFAANFQNNSNQGPGAPGTVVPASPDDMSSSLLRSDSDHSPSGNVNSTVNFFGNFKGFSLAPIEKKRSTKDNVSSVAIISSNNDTKNVIDNNKSAKITPVHRSSSNSQNLMNQGVLKPVLRTAPPLPVVPTAAKGSPKSSPSVKRTNSSVQDRIKALIGTDKSENVPTSIVINPPVRPVISSPILEASTCTAKELISPLQGSKTLGPICAAPTLPPEQSDLPKRPVSMHSSTSVPQKPLPEEPKKVKEGISLNRIASFLKQEKPKEKERNAVERSNSLPKNSIHQVKLPKTVDKVALRNLQISNPILQKDIDLPVNTVPVVSDSEDAEDPKAFINRSQSMRGPTVMQKPAIQSFGSMRQPRPLSTVGRPTAPPPPLPNNHDKEPQNSDYERPKASADIKPEDYVDCVESSPAQLSHIAEESSDNIYAIIEELPQKSIAPVRTAPQPPPEGYNAPKPITSSSGSTESMGLLGEIVSEIQNRNLDSIYSAATLARRKKEREKQEKLESERDNMYVNTDDYKAAESVYSNSDTKSSAASTTSSGYLHPSAVNVPTFNRDKTAEENSESKEKAPPSPTLKVSNSKIPTFSRQTTPPGLKNTTTFRNVPASPKNVTKAAAKTLTNSPDLVSSCAVTDTKVTKPPDVINNNKTQHEPPKPKPAPAAKPADNRPPSRPAPAVDKKPVVKNVTSLKPVGQTKPSLNPTLAQDKTVNLIRTNSKTDSNVKTIADNLNKNKPKTVPKPAVISVQRTDSMPTKTITPKLAARPSNVASLQQKFENRKSFGRETTVKK</sequence>
<dbReference type="FunFam" id="3.40.390.10:FF:000002">
    <property type="entry name" value="Disintegrin and metalloproteinase domain-containing protein 22"/>
    <property type="match status" value="1"/>
</dbReference>
<comment type="subcellular location">
    <subcellularLocation>
        <location evidence="1">Membrane</location>
        <topology evidence="1">Single-pass membrane protein</topology>
    </subcellularLocation>
</comment>
<dbReference type="PANTHER" id="PTHR11905">
    <property type="entry name" value="ADAM A DISINTEGRIN AND METALLOPROTEASE DOMAIN"/>
    <property type="match status" value="1"/>
</dbReference>
<dbReference type="Gene3D" id="3.40.390.10">
    <property type="entry name" value="Collagenase (Catalytic Domain)"/>
    <property type="match status" value="1"/>
</dbReference>
<feature type="domain" description="EGF-like" evidence="12">
    <location>
        <begin position="712"/>
        <end position="744"/>
    </location>
</feature>
<dbReference type="Pfam" id="PF01421">
    <property type="entry name" value="Reprolysin"/>
    <property type="match status" value="1"/>
</dbReference>
<feature type="transmembrane region" description="Helical" evidence="11">
    <location>
        <begin position="768"/>
        <end position="790"/>
    </location>
</feature>
<dbReference type="InterPro" id="IPR001762">
    <property type="entry name" value="Disintegrin_dom"/>
</dbReference>
<feature type="binding site" evidence="9">
    <location>
        <position position="398"/>
    </location>
    <ligand>
        <name>Zn(2+)</name>
        <dbReference type="ChEBI" id="CHEBI:29105"/>
        <note>catalytic</note>
    </ligand>
</feature>
<dbReference type="InterPro" id="IPR001590">
    <property type="entry name" value="Peptidase_M12B"/>
</dbReference>
<keyword evidence="8" id="KW-0245">EGF-like domain</keyword>
<feature type="compositionally biased region" description="Low complexity" evidence="10">
    <location>
        <begin position="1551"/>
        <end position="1565"/>
    </location>
</feature>
<keyword evidence="2 11" id="KW-0812">Transmembrane</keyword>
<feature type="compositionally biased region" description="Basic and acidic residues" evidence="10">
    <location>
        <begin position="1404"/>
        <end position="1422"/>
    </location>
</feature>
<evidence type="ECO:0000256" key="3">
    <source>
        <dbReference type="ARBA" id="ARBA00022989"/>
    </source>
</evidence>
<gene>
    <name evidence="15" type="primary">Adam12</name>
    <name evidence="15" type="ORF">EVAR_3590_1</name>
</gene>
<dbReference type="Pfam" id="PF08516">
    <property type="entry name" value="ADAM_CR"/>
    <property type="match status" value="1"/>
</dbReference>
<reference evidence="15 16" key="1">
    <citation type="journal article" date="2019" name="Commun. Biol.">
        <title>The bagworm genome reveals a unique fibroin gene that provides high tensile strength.</title>
        <authorList>
            <person name="Kono N."/>
            <person name="Nakamura H."/>
            <person name="Ohtoshi R."/>
            <person name="Tomita M."/>
            <person name="Numata K."/>
            <person name="Arakawa K."/>
        </authorList>
    </citation>
    <scope>NUCLEOTIDE SEQUENCE [LARGE SCALE GENOMIC DNA]</scope>
</reference>
<keyword evidence="9" id="KW-0479">Metal-binding</keyword>
<keyword evidence="4" id="KW-0378">Hydrolase</keyword>
<feature type="region of interest" description="Disordered" evidence="10">
    <location>
        <begin position="228"/>
        <end position="254"/>
    </location>
</feature>
<dbReference type="OrthoDB" id="5951731at2759"/>
<evidence type="ECO:0000256" key="10">
    <source>
        <dbReference type="SAM" id="MobiDB-lite"/>
    </source>
</evidence>
<feature type="domain" description="Peptidase M12B" evidence="14">
    <location>
        <begin position="262"/>
        <end position="459"/>
    </location>
</feature>
<dbReference type="SMART" id="SM00050">
    <property type="entry name" value="DISIN"/>
    <property type="match status" value="1"/>
</dbReference>
<feature type="compositionally biased region" description="Basic and acidic residues" evidence="10">
    <location>
        <begin position="1579"/>
        <end position="1594"/>
    </location>
</feature>
<feature type="region of interest" description="Disordered" evidence="10">
    <location>
        <begin position="1517"/>
        <end position="1646"/>
    </location>
</feature>
<feature type="compositionally biased region" description="Polar residues" evidence="10">
    <location>
        <begin position="1162"/>
        <end position="1175"/>
    </location>
</feature>
<feature type="region of interest" description="Disordered" evidence="10">
    <location>
        <begin position="1464"/>
        <end position="1490"/>
    </location>
</feature>
<dbReference type="SUPFAM" id="SSF55486">
    <property type="entry name" value="Metalloproteases ('zincins'), catalytic domain"/>
    <property type="match status" value="1"/>
</dbReference>
<evidence type="ECO:0000256" key="8">
    <source>
        <dbReference type="PROSITE-ProRule" id="PRU00076"/>
    </source>
</evidence>
<dbReference type="GO" id="GO:0046872">
    <property type="term" value="F:metal ion binding"/>
    <property type="evidence" value="ECO:0007669"/>
    <property type="project" value="UniProtKB-KW"/>
</dbReference>
<dbReference type="GO" id="GO:0004222">
    <property type="term" value="F:metalloendopeptidase activity"/>
    <property type="evidence" value="ECO:0007669"/>
    <property type="project" value="InterPro"/>
</dbReference>
<keyword evidence="16" id="KW-1185">Reference proteome</keyword>
<evidence type="ECO:0000256" key="4">
    <source>
        <dbReference type="ARBA" id="ARBA00023049"/>
    </source>
</evidence>
<evidence type="ECO:0000259" key="13">
    <source>
        <dbReference type="PROSITE" id="PS50214"/>
    </source>
</evidence>
<evidence type="ECO:0000256" key="9">
    <source>
        <dbReference type="PROSITE-ProRule" id="PRU00276"/>
    </source>
</evidence>
<feature type="disulfide bond" evidence="7">
    <location>
        <begin position="529"/>
        <end position="549"/>
    </location>
</feature>
<proteinExistence type="predicted"/>
<evidence type="ECO:0000259" key="12">
    <source>
        <dbReference type="PROSITE" id="PS50026"/>
    </source>
</evidence>
<comment type="caution">
    <text evidence="15">The sequence shown here is derived from an EMBL/GenBank/DDBJ whole genome shotgun (WGS) entry which is preliminary data.</text>
</comment>
<dbReference type="PANTHER" id="PTHR11905:SF159">
    <property type="entry name" value="ADAM METALLOPROTEASE"/>
    <property type="match status" value="1"/>
</dbReference>
<dbReference type="InterPro" id="IPR006586">
    <property type="entry name" value="ADAM_Cys-rich"/>
</dbReference>
<dbReference type="PROSITE" id="PS50214">
    <property type="entry name" value="DISINTEGRIN_2"/>
    <property type="match status" value="1"/>
</dbReference>
<dbReference type="InterPro" id="IPR024079">
    <property type="entry name" value="MetalloPept_cat_dom_sf"/>
</dbReference>
<keyword evidence="15" id="KW-0401">Integrin</keyword>
<evidence type="ECO:0000256" key="7">
    <source>
        <dbReference type="PROSITE-ProRule" id="PRU00068"/>
    </source>
</evidence>
<dbReference type="PROSITE" id="PS50215">
    <property type="entry name" value="ADAM_MEPRO"/>
    <property type="match status" value="1"/>
</dbReference>
<dbReference type="Proteomes" id="UP000299102">
    <property type="component" value="Unassembled WGS sequence"/>
</dbReference>
<feature type="region of interest" description="Disordered" evidence="10">
    <location>
        <begin position="1151"/>
        <end position="1175"/>
    </location>
</feature>
<feature type="compositionally biased region" description="Basic and acidic residues" evidence="10">
    <location>
        <begin position="241"/>
        <end position="250"/>
    </location>
</feature>
<keyword evidence="3 11" id="KW-1133">Transmembrane helix</keyword>
<keyword evidence="5 11" id="KW-0472">Membrane</keyword>
<accession>A0A4C1SVP4</accession>
<dbReference type="Pfam" id="PF00200">
    <property type="entry name" value="Disintegrin"/>
    <property type="match status" value="1"/>
</dbReference>
<dbReference type="GO" id="GO:0007229">
    <property type="term" value="P:integrin-mediated signaling pathway"/>
    <property type="evidence" value="ECO:0007669"/>
    <property type="project" value="UniProtKB-KW"/>
</dbReference>
<keyword evidence="9" id="KW-0862">Zinc</keyword>
<dbReference type="InterPro" id="IPR000742">
    <property type="entry name" value="EGF"/>
</dbReference>
<keyword evidence="4" id="KW-0645">Protease</keyword>
<evidence type="ECO:0000313" key="16">
    <source>
        <dbReference type="Proteomes" id="UP000299102"/>
    </source>
</evidence>
<dbReference type="InterPro" id="IPR002870">
    <property type="entry name" value="Peptidase_M12B_N"/>
</dbReference>
<dbReference type="SUPFAM" id="SSF57552">
    <property type="entry name" value="Blood coagulation inhibitor (disintegrin)"/>
    <property type="match status" value="1"/>
</dbReference>
<evidence type="ECO:0000256" key="5">
    <source>
        <dbReference type="ARBA" id="ARBA00023136"/>
    </source>
</evidence>
<keyword evidence="6 8" id="KW-1015">Disulfide bond</keyword>
<evidence type="ECO:0000256" key="11">
    <source>
        <dbReference type="SAM" id="Phobius"/>
    </source>
</evidence>
<feature type="disulfide bond" evidence="9">
    <location>
        <begin position="416"/>
        <end position="421"/>
    </location>
</feature>
<evidence type="ECO:0000256" key="6">
    <source>
        <dbReference type="ARBA" id="ARBA00023157"/>
    </source>
</evidence>
<dbReference type="InterPro" id="IPR036436">
    <property type="entry name" value="Disintegrin_dom_sf"/>
</dbReference>
<feature type="region of interest" description="Disordered" evidence="10">
    <location>
        <begin position="1237"/>
        <end position="1270"/>
    </location>
</feature>
<feature type="disulfide bond" evidence="9">
    <location>
        <begin position="414"/>
        <end position="438"/>
    </location>
</feature>
<evidence type="ECO:0000259" key="14">
    <source>
        <dbReference type="PROSITE" id="PS50215"/>
    </source>
</evidence>
<feature type="disulfide bond" evidence="8">
    <location>
        <begin position="734"/>
        <end position="743"/>
    </location>
</feature>
<feature type="region of interest" description="Disordered" evidence="10">
    <location>
        <begin position="1030"/>
        <end position="1070"/>
    </location>
</feature>
<evidence type="ECO:0000313" key="15">
    <source>
        <dbReference type="EMBL" id="GBP06242.1"/>
    </source>
</evidence>
<protein>
    <submittedName>
        <fullName evidence="15">Disintegrin and metalloproteinase domain-containing protein 12</fullName>
    </submittedName>
</protein>
<dbReference type="PROSITE" id="PS50026">
    <property type="entry name" value="EGF_3"/>
    <property type="match status" value="1"/>
</dbReference>
<feature type="active site" evidence="9">
    <location>
        <position position="399"/>
    </location>
</feature>
<feature type="binding site" evidence="9">
    <location>
        <position position="408"/>
    </location>
    <ligand>
        <name>Zn(2+)</name>
        <dbReference type="ChEBI" id="CHEBI:29105"/>
        <note>catalytic</note>
    </ligand>
</feature>
<feature type="binding site" evidence="9">
    <location>
        <position position="402"/>
    </location>
    <ligand>
        <name>Zn(2+)</name>
        <dbReference type="ChEBI" id="CHEBI:29105"/>
        <note>catalytic</note>
    </ligand>
</feature>
<feature type="domain" description="Disintegrin" evidence="13">
    <location>
        <begin position="465"/>
        <end position="557"/>
    </location>
</feature>
<feature type="region of interest" description="Disordered" evidence="10">
    <location>
        <begin position="1660"/>
        <end position="1724"/>
    </location>
</feature>
<dbReference type="CDD" id="cd04269">
    <property type="entry name" value="ZnMc_adamalysin_II_like"/>
    <property type="match status" value="1"/>
</dbReference>
<dbReference type="GO" id="GO:0016020">
    <property type="term" value="C:membrane"/>
    <property type="evidence" value="ECO:0007669"/>
    <property type="project" value="UniProtKB-SubCell"/>
</dbReference>
<dbReference type="Gene3D" id="4.10.70.10">
    <property type="entry name" value="Disintegrin domain"/>
    <property type="match status" value="1"/>
</dbReference>
<dbReference type="SMART" id="SM00608">
    <property type="entry name" value="ACR"/>
    <property type="match status" value="1"/>
</dbReference>
<feature type="compositionally biased region" description="Polar residues" evidence="10">
    <location>
        <begin position="1600"/>
        <end position="1626"/>
    </location>
</feature>
<name>A0A4C1SVP4_EUMVA</name>
<dbReference type="STRING" id="151549.A0A4C1SVP4"/>
<dbReference type="EMBL" id="BGZK01000021">
    <property type="protein sequence ID" value="GBP06242.1"/>
    <property type="molecule type" value="Genomic_DNA"/>
</dbReference>
<keyword evidence="4" id="KW-0482">Metalloprotease</keyword>
<evidence type="ECO:0000256" key="1">
    <source>
        <dbReference type="ARBA" id="ARBA00004167"/>
    </source>
</evidence>
<dbReference type="Pfam" id="PF01562">
    <property type="entry name" value="Pep_M12B_propep"/>
    <property type="match status" value="1"/>
</dbReference>
<dbReference type="Gene3D" id="2.10.25.10">
    <property type="entry name" value="Laminin"/>
    <property type="match status" value="1"/>
</dbReference>
<comment type="caution">
    <text evidence="8">Lacks conserved residue(s) required for the propagation of feature annotation.</text>
</comment>
<dbReference type="GO" id="GO:0006509">
    <property type="term" value="P:membrane protein ectodomain proteolysis"/>
    <property type="evidence" value="ECO:0007669"/>
    <property type="project" value="TreeGrafter"/>
</dbReference>
<dbReference type="InterPro" id="IPR034027">
    <property type="entry name" value="Reprolysin_adamalysin"/>
</dbReference>
<evidence type="ECO:0000256" key="2">
    <source>
        <dbReference type="ARBA" id="ARBA00022692"/>
    </source>
</evidence>
<dbReference type="PROSITE" id="PS01186">
    <property type="entry name" value="EGF_2"/>
    <property type="match status" value="1"/>
</dbReference>
<feature type="compositionally biased region" description="Basic and acidic residues" evidence="10">
    <location>
        <begin position="1523"/>
        <end position="1545"/>
    </location>
</feature>
<feature type="region of interest" description="Disordered" evidence="10">
    <location>
        <begin position="1347"/>
        <end position="1422"/>
    </location>
</feature>